<dbReference type="EMBL" id="NHNI01000003">
    <property type="protein sequence ID" value="OZY83969.1"/>
    <property type="molecule type" value="Genomic_DNA"/>
</dbReference>
<accession>A0A266Q3P2</accession>
<comment type="caution">
    <text evidence="1">The sequence shown here is derived from an EMBL/GenBank/DDBJ whole genome shotgun (WGS) entry which is preliminary data.</text>
</comment>
<name>A0A266Q3P2_9GAMM</name>
<evidence type="ECO:0000313" key="2">
    <source>
        <dbReference type="Proteomes" id="UP000216101"/>
    </source>
</evidence>
<sequence length="239" mass="26426">MILPFAPPSSVCELPVFAELHEAPSQQDKLPPIPVVAAEVTSQANTTRNSVANDILADVVPAKKSPVPVNAASILEQLETKKAPIVEPFALSLWRPVPGFLIVDSRNSSLALPTELLLNNVLRTFLPTIKPDLREEVMRWPMIENRFVSRTADDARNELQTWLAVENELRPIDRLWLMGDNAARYLLSADIKPADACWQEHSLNLSGAGVNLLRAVVLPSLVDLLQNPLLKARLWASVK</sequence>
<dbReference type="AlphaFoldDB" id="A0A266Q3P2"/>
<reference evidence="2" key="1">
    <citation type="submission" date="2017-05" db="EMBL/GenBank/DDBJ databases">
        <authorList>
            <person name="Barney B.M."/>
        </authorList>
    </citation>
    <scope>NUCLEOTIDE SEQUENCE [LARGE SCALE GENOMIC DNA]</scope>
    <source>
        <strain evidence="2">PSBB022</strain>
    </source>
</reference>
<keyword evidence="2" id="KW-1185">Reference proteome</keyword>
<proteinExistence type="predicted"/>
<protein>
    <submittedName>
        <fullName evidence="1">Uncharacterized protein</fullName>
    </submittedName>
</protein>
<dbReference type="Proteomes" id="UP000216101">
    <property type="component" value="Unassembled WGS sequence"/>
</dbReference>
<evidence type="ECO:0000313" key="1">
    <source>
        <dbReference type="EMBL" id="OZY83969.1"/>
    </source>
</evidence>
<organism evidence="1 2">
    <name type="scientific">Cellvibrio mixtus</name>
    <dbReference type="NCBI Taxonomy" id="39650"/>
    <lineage>
        <taxon>Bacteria</taxon>
        <taxon>Pseudomonadati</taxon>
        <taxon>Pseudomonadota</taxon>
        <taxon>Gammaproteobacteria</taxon>
        <taxon>Cellvibrionales</taxon>
        <taxon>Cellvibrionaceae</taxon>
        <taxon>Cellvibrio</taxon>
    </lineage>
</organism>
<gene>
    <name evidence="1" type="ORF">CBP51_19475</name>
</gene>